<sequence length="349" mass="38938">MTSLPSPKKYFLQSIIKNNLLYDYRFFSYCWFHTAILSVGIPFPEYQQVANSPRGSQKISRSAIGSTILDNEQHQLKLEKSNILLLGPTGSGKTLLAQTIAQCLDVPFVICDCTTLTQSGYRGEDIDTTITKLLQNANNKVDHAEIGIIFLDEVDKIASTCGNYHDVAGKGVQQEMLKILEGTIANISETMTKKANRLIQVDTTNILFIASGAYSGLGKLIAHRKLEEYYKLNKITADNSTAFLADLANMSLSEKDNKENMLQQVEARDLIDFGMIPEFIDRFPVLVPFQSLNKTVLARILIEPKNAIIPQYQMLFSMDKVELTFDLHALDAIASLAMERKTGARGLRS</sequence>
<dbReference type="InterPro" id="IPR003593">
    <property type="entry name" value="AAA+_ATPase"/>
</dbReference>
<keyword evidence="3" id="KW-0067">ATP-binding</keyword>
<dbReference type="OrthoDB" id="1721884at2759"/>
<keyword evidence="3" id="KW-0547">Nucleotide-binding</keyword>
<protein>
    <submittedName>
        <fullName evidence="3">ATP-dependent Clp protease ATP-binding subunit clpX-like, mitochondrial</fullName>
    </submittedName>
</protein>
<feature type="domain" description="AAA+ ATPase" evidence="1">
    <location>
        <begin position="79"/>
        <end position="227"/>
    </location>
</feature>
<dbReference type="RefSeq" id="XP_011647513.1">
    <property type="nucleotide sequence ID" value="XM_011649211.1"/>
</dbReference>
<dbReference type="GeneID" id="105433764"/>
<dbReference type="InterPro" id="IPR027417">
    <property type="entry name" value="P-loop_NTPase"/>
</dbReference>
<dbReference type="PANTHER" id="PTHR48102:SF7">
    <property type="entry name" value="ATP-DEPENDENT CLP PROTEASE ATP-BINDING SUBUNIT CLPX-LIKE, MITOCHONDRIAL"/>
    <property type="match status" value="1"/>
</dbReference>
<dbReference type="Pfam" id="PF07724">
    <property type="entry name" value="AAA_2"/>
    <property type="match status" value="1"/>
</dbReference>
<dbReference type="GO" id="GO:0008233">
    <property type="term" value="F:peptidase activity"/>
    <property type="evidence" value="ECO:0007669"/>
    <property type="project" value="UniProtKB-KW"/>
</dbReference>
<dbReference type="InterPro" id="IPR050052">
    <property type="entry name" value="ATP-dep_Clp_protease_ClpX"/>
</dbReference>
<reference evidence="3" key="1">
    <citation type="submission" date="2025-08" db="UniProtKB">
        <authorList>
            <consortium name="RefSeq"/>
        </authorList>
    </citation>
    <scope>IDENTIFICATION</scope>
</reference>
<dbReference type="Gene3D" id="1.10.8.60">
    <property type="match status" value="1"/>
</dbReference>
<dbReference type="Proteomes" id="UP000504615">
    <property type="component" value="Unplaced"/>
</dbReference>
<keyword evidence="2" id="KW-1185">Reference proteome</keyword>
<dbReference type="KEGG" id="pbar:105433764"/>
<dbReference type="PANTHER" id="PTHR48102">
    <property type="entry name" value="ATP-DEPENDENT CLP PROTEASE ATP-BINDING SUBUNIT CLPX-LIKE, MITOCHONDRIAL-RELATED"/>
    <property type="match status" value="1"/>
</dbReference>
<evidence type="ECO:0000313" key="2">
    <source>
        <dbReference type="Proteomes" id="UP000504615"/>
    </source>
</evidence>
<dbReference type="InterPro" id="IPR003959">
    <property type="entry name" value="ATPase_AAA_core"/>
</dbReference>
<dbReference type="GO" id="GO:0016887">
    <property type="term" value="F:ATP hydrolysis activity"/>
    <property type="evidence" value="ECO:0007669"/>
    <property type="project" value="InterPro"/>
</dbReference>
<dbReference type="GO" id="GO:0005524">
    <property type="term" value="F:ATP binding"/>
    <property type="evidence" value="ECO:0007669"/>
    <property type="project" value="UniProtKB-KW"/>
</dbReference>
<gene>
    <name evidence="3" type="primary">LOC105433764</name>
</gene>
<name>A0A6I9WXM9_9HYME</name>
<keyword evidence="3" id="KW-0378">Hydrolase</keyword>
<dbReference type="Gene3D" id="3.40.50.300">
    <property type="entry name" value="P-loop containing nucleotide triphosphate hydrolases"/>
    <property type="match status" value="1"/>
</dbReference>
<dbReference type="GO" id="GO:0005759">
    <property type="term" value="C:mitochondrial matrix"/>
    <property type="evidence" value="ECO:0007669"/>
    <property type="project" value="TreeGrafter"/>
</dbReference>
<accession>A0A6I9WXM9</accession>
<evidence type="ECO:0000259" key="1">
    <source>
        <dbReference type="SMART" id="SM00382"/>
    </source>
</evidence>
<dbReference type="AlphaFoldDB" id="A0A6I9WXM9"/>
<dbReference type="SMART" id="SM00382">
    <property type="entry name" value="AAA"/>
    <property type="match status" value="1"/>
</dbReference>
<keyword evidence="3" id="KW-0645">Protease</keyword>
<proteinExistence type="predicted"/>
<feature type="non-terminal residue" evidence="3">
    <location>
        <position position="349"/>
    </location>
</feature>
<dbReference type="GO" id="GO:0051603">
    <property type="term" value="P:proteolysis involved in protein catabolic process"/>
    <property type="evidence" value="ECO:0007669"/>
    <property type="project" value="TreeGrafter"/>
</dbReference>
<evidence type="ECO:0000313" key="3">
    <source>
        <dbReference type="RefSeq" id="XP_011647513.1"/>
    </source>
</evidence>
<organism evidence="2 3">
    <name type="scientific">Pogonomyrmex barbatus</name>
    <name type="common">red harvester ant</name>
    <dbReference type="NCBI Taxonomy" id="144034"/>
    <lineage>
        <taxon>Eukaryota</taxon>
        <taxon>Metazoa</taxon>
        <taxon>Ecdysozoa</taxon>
        <taxon>Arthropoda</taxon>
        <taxon>Hexapoda</taxon>
        <taxon>Insecta</taxon>
        <taxon>Pterygota</taxon>
        <taxon>Neoptera</taxon>
        <taxon>Endopterygota</taxon>
        <taxon>Hymenoptera</taxon>
        <taxon>Apocrita</taxon>
        <taxon>Aculeata</taxon>
        <taxon>Formicoidea</taxon>
        <taxon>Formicidae</taxon>
        <taxon>Myrmicinae</taxon>
        <taxon>Pogonomyrmex</taxon>
    </lineage>
</organism>
<dbReference type="SUPFAM" id="SSF52540">
    <property type="entry name" value="P-loop containing nucleoside triphosphate hydrolases"/>
    <property type="match status" value="1"/>
</dbReference>